<dbReference type="InterPro" id="IPR005828">
    <property type="entry name" value="MFS_sugar_transport-like"/>
</dbReference>
<dbReference type="Pfam" id="PF00083">
    <property type="entry name" value="Sugar_tr"/>
    <property type="match status" value="1"/>
</dbReference>
<keyword evidence="2 6" id="KW-0812">Transmembrane</keyword>
<comment type="subcellular location">
    <subcellularLocation>
        <location evidence="1">Membrane</location>
    </subcellularLocation>
</comment>
<evidence type="ECO:0000313" key="8">
    <source>
        <dbReference type="Proteomes" id="UP001305414"/>
    </source>
</evidence>
<feature type="transmembrane region" description="Helical" evidence="6">
    <location>
        <begin position="12"/>
        <end position="35"/>
    </location>
</feature>
<dbReference type="InterPro" id="IPR036259">
    <property type="entry name" value="MFS_trans_sf"/>
</dbReference>
<evidence type="ECO:0000256" key="6">
    <source>
        <dbReference type="SAM" id="Phobius"/>
    </source>
</evidence>
<keyword evidence="8" id="KW-1185">Reference proteome</keyword>
<evidence type="ECO:0000256" key="1">
    <source>
        <dbReference type="ARBA" id="ARBA00004370"/>
    </source>
</evidence>
<name>A0AAN7UKN7_9PEZI</name>
<gene>
    <name evidence="7" type="ORF">RRF57_010079</name>
</gene>
<protein>
    <submittedName>
        <fullName evidence="7">Uncharacterized protein</fullName>
    </submittedName>
</protein>
<evidence type="ECO:0000256" key="3">
    <source>
        <dbReference type="ARBA" id="ARBA00022989"/>
    </source>
</evidence>
<keyword evidence="3 6" id="KW-1133">Transmembrane helix</keyword>
<dbReference type="Proteomes" id="UP001305414">
    <property type="component" value="Unassembled WGS sequence"/>
</dbReference>
<feature type="region of interest" description="Disordered" evidence="5">
    <location>
        <begin position="76"/>
        <end position="96"/>
    </location>
</feature>
<evidence type="ECO:0000256" key="2">
    <source>
        <dbReference type="ARBA" id="ARBA00022692"/>
    </source>
</evidence>
<comment type="caution">
    <text evidence="7">The sequence shown here is derived from an EMBL/GenBank/DDBJ whole genome shotgun (WGS) entry which is preliminary data.</text>
</comment>
<organism evidence="7 8">
    <name type="scientific">Xylaria bambusicola</name>
    <dbReference type="NCBI Taxonomy" id="326684"/>
    <lineage>
        <taxon>Eukaryota</taxon>
        <taxon>Fungi</taxon>
        <taxon>Dikarya</taxon>
        <taxon>Ascomycota</taxon>
        <taxon>Pezizomycotina</taxon>
        <taxon>Sordariomycetes</taxon>
        <taxon>Xylariomycetidae</taxon>
        <taxon>Xylariales</taxon>
        <taxon>Xylariaceae</taxon>
        <taxon>Xylaria</taxon>
    </lineage>
</organism>
<evidence type="ECO:0000256" key="4">
    <source>
        <dbReference type="ARBA" id="ARBA00023136"/>
    </source>
</evidence>
<reference evidence="7 8" key="1">
    <citation type="submission" date="2023-10" db="EMBL/GenBank/DDBJ databases">
        <title>Draft genome sequence of Xylaria bambusicola isolate GMP-LS, the root and basal stem rot pathogen of sugarcane in Indonesia.</title>
        <authorList>
            <person name="Selvaraj P."/>
            <person name="Muralishankar V."/>
            <person name="Muruganantham S."/>
            <person name="Sp S."/>
            <person name="Haryani S."/>
            <person name="Lau K.J.X."/>
            <person name="Naqvi N.I."/>
        </authorList>
    </citation>
    <scope>NUCLEOTIDE SEQUENCE [LARGE SCALE GENOMIC DNA]</scope>
    <source>
        <strain evidence="7">GMP-LS</strain>
    </source>
</reference>
<dbReference type="AlphaFoldDB" id="A0AAN7UKN7"/>
<accession>A0AAN7UKN7</accession>
<dbReference type="Gene3D" id="1.20.1250.20">
    <property type="entry name" value="MFS general substrate transporter like domains"/>
    <property type="match status" value="1"/>
</dbReference>
<proteinExistence type="predicted"/>
<evidence type="ECO:0000313" key="7">
    <source>
        <dbReference type="EMBL" id="KAK5634365.1"/>
    </source>
</evidence>
<evidence type="ECO:0000256" key="5">
    <source>
        <dbReference type="SAM" id="MobiDB-lite"/>
    </source>
</evidence>
<dbReference type="EMBL" id="JAWHQM010000040">
    <property type="protein sequence ID" value="KAK5634365.1"/>
    <property type="molecule type" value="Genomic_DNA"/>
</dbReference>
<keyword evidence="4 6" id="KW-0472">Membrane</keyword>
<dbReference type="GO" id="GO:0016020">
    <property type="term" value="C:membrane"/>
    <property type="evidence" value="ECO:0007669"/>
    <property type="project" value="UniProtKB-SubCell"/>
</dbReference>
<sequence length="96" mass="10481">MCIQSNSAGIDVGFLTGMYQLFIVTGSLIAFWTNFGAELHLHGATKYIVPLAVQGLPALFLFFTDVGVRRIAKVPRSQGPMGRGQEYLEETSTTAR</sequence>
<dbReference type="GO" id="GO:0022857">
    <property type="term" value="F:transmembrane transporter activity"/>
    <property type="evidence" value="ECO:0007669"/>
    <property type="project" value="InterPro"/>
</dbReference>
<feature type="transmembrane region" description="Helical" evidence="6">
    <location>
        <begin position="47"/>
        <end position="68"/>
    </location>
</feature>